<protein>
    <recommendedName>
        <fullName evidence="4">1-acyl-sn-glycerol-3-phosphate acyltransferase</fullName>
        <ecNumber evidence="4">2.3.1.51</ecNumber>
    </recommendedName>
</protein>
<name>A0A833KZZ3_UNCSA</name>
<comment type="caution">
    <text evidence="7">The sequence shown here is derived from an EMBL/GenBank/DDBJ whole genome shotgun (WGS) entry which is preliminary data.</text>
</comment>
<evidence type="ECO:0000313" key="8">
    <source>
        <dbReference type="Proteomes" id="UP000488506"/>
    </source>
</evidence>
<dbReference type="GO" id="GO:0003841">
    <property type="term" value="F:1-acylglycerol-3-phosphate O-acyltransferase activity"/>
    <property type="evidence" value="ECO:0007669"/>
    <property type="project" value="UniProtKB-UniRule"/>
</dbReference>
<dbReference type="Pfam" id="PF01553">
    <property type="entry name" value="Acyltransferase"/>
    <property type="match status" value="1"/>
</dbReference>
<organism evidence="7 8">
    <name type="scientific">Candidatus Saganbacteria bacterium</name>
    <dbReference type="NCBI Taxonomy" id="2575572"/>
    <lineage>
        <taxon>Bacteria</taxon>
        <taxon>Bacillati</taxon>
        <taxon>Saganbacteria</taxon>
    </lineage>
</organism>
<keyword evidence="2 4" id="KW-0808">Transferase</keyword>
<dbReference type="SMART" id="SM00563">
    <property type="entry name" value="PlsC"/>
    <property type="match status" value="1"/>
</dbReference>
<keyword evidence="5" id="KW-0472">Membrane</keyword>
<dbReference type="PANTHER" id="PTHR10434:SF66">
    <property type="entry name" value="PHOSPHOLIPID_GLYCEROL ACYLTRANSFERASE DOMAIN-CONTAINING PROTEIN"/>
    <property type="match status" value="1"/>
</dbReference>
<dbReference type="EMBL" id="WPAF01000030">
    <property type="protein sequence ID" value="KAF0133274.1"/>
    <property type="molecule type" value="Genomic_DNA"/>
</dbReference>
<evidence type="ECO:0000313" key="7">
    <source>
        <dbReference type="EMBL" id="KAF0133274.1"/>
    </source>
</evidence>
<comment type="similarity">
    <text evidence="1 4">Belongs to the 1-acyl-sn-glycerol-3-phosphate acyltransferase family.</text>
</comment>
<evidence type="ECO:0000256" key="2">
    <source>
        <dbReference type="ARBA" id="ARBA00022679"/>
    </source>
</evidence>
<keyword evidence="4" id="KW-0443">Lipid metabolism</keyword>
<dbReference type="SUPFAM" id="SSF69593">
    <property type="entry name" value="Glycerol-3-phosphate (1)-acyltransferase"/>
    <property type="match status" value="1"/>
</dbReference>
<accession>A0A833KZZ3</accession>
<dbReference type="AlphaFoldDB" id="A0A833KZZ3"/>
<evidence type="ECO:0000256" key="5">
    <source>
        <dbReference type="SAM" id="Phobius"/>
    </source>
</evidence>
<feature type="transmembrane region" description="Helical" evidence="5">
    <location>
        <begin position="6"/>
        <end position="30"/>
    </location>
</feature>
<comment type="domain">
    <text evidence="4">The HXXXXD motif is essential for acyltransferase activity and may constitute the binding site for the phosphate moiety of the glycerol-3-phosphate.</text>
</comment>
<gene>
    <name evidence="7" type="ORF">FD145_1354</name>
</gene>
<dbReference type="InterPro" id="IPR004552">
    <property type="entry name" value="AGP_acyltrans"/>
</dbReference>
<keyword evidence="4" id="KW-0594">Phospholipid biosynthesis</keyword>
<keyword evidence="5" id="KW-0812">Transmembrane</keyword>
<comment type="catalytic activity">
    <reaction evidence="4">
        <text>a 1-acyl-sn-glycero-3-phosphate + an acyl-CoA = a 1,2-diacyl-sn-glycero-3-phosphate + CoA</text>
        <dbReference type="Rhea" id="RHEA:19709"/>
        <dbReference type="ChEBI" id="CHEBI:57287"/>
        <dbReference type="ChEBI" id="CHEBI:57970"/>
        <dbReference type="ChEBI" id="CHEBI:58342"/>
        <dbReference type="ChEBI" id="CHEBI:58608"/>
        <dbReference type="EC" id="2.3.1.51"/>
    </reaction>
</comment>
<keyword evidence="4" id="KW-0444">Lipid biosynthesis</keyword>
<dbReference type="Proteomes" id="UP000488506">
    <property type="component" value="Unassembled WGS sequence"/>
</dbReference>
<evidence type="ECO:0000256" key="4">
    <source>
        <dbReference type="RuleBase" id="RU361267"/>
    </source>
</evidence>
<dbReference type="GO" id="GO:0006654">
    <property type="term" value="P:phosphatidic acid biosynthetic process"/>
    <property type="evidence" value="ECO:0007669"/>
    <property type="project" value="TreeGrafter"/>
</dbReference>
<evidence type="ECO:0000256" key="1">
    <source>
        <dbReference type="ARBA" id="ARBA00008655"/>
    </source>
</evidence>
<dbReference type="CDD" id="cd07989">
    <property type="entry name" value="LPLAT_AGPAT-like"/>
    <property type="match status" value="1"/>
</dbReference>
<feature type="domain" description="Phospholipid/glycerol acyltransferase" evidence="6">
    <location>
        <begin position="69"/>
        <end position="183"/>
    </location>
</feature>
<dbReference type="InterPro" id="IPR002123">
    <property type="entry name" value="Plipid/glycerol_acylTrfase"/>
</dbReference>
<keyword evidence="5" id="KW-1133">Transmembrane helix</keyword>
<evidence type="ECO:0000256" key="3">
    <source>
        <dbReference type="ARBA" id="ARBA00023315"/>
    </source>
</evidence>
<dbReference type="GO" id="GO:0016020">
    <property type="term" value="C:membrane"/>
    <property type="evidence" value="ECO:0007669"/>
    <property type="project" value="InterPro"/>
</dbReference>
<keyword evidence="4" id="KW-1208">Phospholipid metabolism</keyword>
<keyword evidence="3 4" id="KW-0012">Acyltransferase</keyword>
<dbReference type="EC" id="2.3.1.51" evidence="4"/>
<dbReference type="NCBIfam" id="TIGR00530">
    <property type="entry name" value="AGP_acyltrn"/>
    <property type="match status" value="1"/>
</dbReference>
<dbReference type="PANTHER" id="PTHR10434">
    <property type="entry name" value="1-ACYL-SN-GLYCEROL-3-PHOSPHATE ACYLTRANSFERASE"/>
    <property type="match status" value="1"/>
</dbReference>
<sequence>MEIIRSILFYLFVALSFIFGTLLTVIIALFEKNQTKSFQRSAKIWAKLLAFLSGIPVSIEGDILKNEAFILASNHQSYADVLLLLAYLPAHFRFIIKKELFKIPFFGWYLKKAGFISVDRGSSEKAHKLFSEAQDIIKSGENILIFPEGTRSNDGQLQPFKRGALLLAFKSKVKVIPIAISGSFNILPPKSLFFRVVPVKLKIGEPVSLERFGSKFEEAADYIHTQIKNML</sequence>
<proteinExistence type="inferred from homology"/>
<evidence type="ECO:0000259" key="6">
    <source>
        <dbReference type="SMART" id="SM00563"/>
    </source>
</evidence>
<reference evidence="7 8" key="1">
    <citation type="submission" date="2019-12" db="EMBL/GenBank/DDBJ databases">
        <authorList>
            <person name="Wolfe R."/>
            <person name="Danczak R."/>
            <person name="Wilkins M."/>
        </authorList>
    </citation>
    <scope>NUCLEOTIDE SEQUENCE [LARGE SCALE GENOMIC DNA]</scope>
    <source>
        <strain evidence="7">X2_MaxBin.013</strain>
    </source>
</reference>